<dbReference type="RefSeq" id="XP_032828049.1">
    <property type="nucleotide sequence ID" value="XM_032972158.1"/>
</dbReference>
<evidence type="ECO:0000256" key="3">
    <source>
        <dbReference type="ARBA" id="ARBA00022999"/>
    </source>
</evidence>
<dbReference type="InterPro" id="IPR035562">
    <property type="entry name" value="Nck1_SH3_1"/>
</dbReference>
<keyword evidence="2" id="KW-0597">Phosphoprotein</keyword>
<evidence type="ECO:0000256" key="4">
    <source>
        <dbReference type="PIRNR" id="PIRNR037874"/>
    </source>
</evidence>
<dbReference type="GO" id="GO:0035591">
    <property type="term" value="F:signaling adaptor activity"/>
    <property type="evidence" value="ECO:0007669"/>
    <property type="project" value="TreeGrafter"/>
</dbReference>
<dbReference type="KEGG" id="pmrn:116952621"/>
<feature type="domain" description="SH3" evidence="9">
    <location>
        <begin position="2"/>
        <end position="61"/>
    </location>
</feature>
<keyword evidence="10" id="KW-1185">Reference proteome</keyword>
<evidence type="ECO:0000256" key="5">
    <source>
        <dbReference type="PROSITE-ProRule" id="PRU00191"/>
    </source>
</evidence>
<feature type="domain" description="SH2" evidence="8">
    <location>
        <begin position="310"/>
        <end position="404"/>
    </location>
</feature>
<dbReference type="Gene3D" id="2.30.30.40">
    <property type="entry name" value="SH3 Domains"/>
    <property type="match status" value="3"/>
</dbReference>
<dbReference type="GO" id="GO:0005829">
    <property type="term" value="C:cytosol"/>
    <property type="evidence" value="ECO:0007669"/>
    <property type="project" value="UniProtKB-UniRule"/>
</dbReference>
<dbReference type="Pfam" id="PF14604">
    <property type="entry name" value="SH3_9"/>
    <property type="match status" value="1"/>
</dbReference>
<evidence type="ECO:0000313" key="11">
    <source>
        <dbReference type="RefSeq" id="XP_032828049.1"/>
    </source>
</evidence>
<dbReference type="PANTHER" id="PTHR19969:SF14">
    <property type="entry name" value="DREADLOCKS, ISOFORM B"/>
    <property type="match status" value="1"/>
</dbReference>
<dbReference type="FunFam" id="2.30.30.40:FF:000110">
    <property type="entry name" value="Cytoplasmic protein"/>
    <property type="match status" value="1"/>
</dbReference>
<proteinExistence type="predicted"/>
<dbReference type="GO" id="GO:0048013">
    <property type="term" value="P:ephrin receptor signaling pathway"/>
    <property type="evidence" value="ECO:0007669"/>
    <property type="project" value="TreeGrafter"/>
</dbReference>
<dbReference type="CDD" id="cd11766">
    <property type="entry name" value="SH3_Nck_2"/>
    <property type="match status" value="1"/>
</dbReference>
<dbReference type="Gene3D" id="3.30.505.10">
    <property type="entry name" value="SH2 domain"/>
    <property type="match status" value="1"/>
</dbReference>
<dbReference type="PRINTS" id="PR00499">
    <property type="entry name" value="P67PHOX"/>
</dbReference>
<reference evidence="11" key="1">
    <citation type="submission" date="2025-08" db="UniProtKB">
        <authorList>
            <consortium name="RefSeq"/>
        </authorList>
    </citation>
    <scope>IDENTIFICATION</scope>
    <source>
        <tissue evidence="11">Sperm</tissue>
    </source>
</reference>
<dbReference type="GO" id="GO:0030971">
    <property type="term" value="F:receptor tyrosine kinase binding"/>
    <property type="evidence" value="ECO:0007669"/>
    <property type="project" value="TreeGrafter"/>
</dbReference>
<dbReference type="PROSITE" id="PS50001">
    <property type="entry name" value="SH2"/>
    <property type="match status" value="1"/>
</dbReference>
<dbReference type="GO" id="GO:0016477">
    <property type="term" value="P:cell migration"/>
    <property type="evidence" value="ECO:0007669"/>
    <property type="project" value="TreeGrafter"/>
</dbReference>
<dbReference type="PRINTS" id="PR00452">
    <property type="entry name" value="SH3DOMAIN"/>
</dbReference>
<evidence type="ECO:0000256" key="6">
    <source>
        <dbReference type="PROSITE-ProRule" id="PRU00192"/>
    </source>
</evidence>
<feature type="region of interest" description="Disordered" evidence="7">
    <location>
        <begin position="79"/>
        <end position="109"/>
    </location>
</feature>
<evidence type="ECO:0000259" key="9">
    <source>
        <dbReference type="PROSITE" id="PS50002"/>
    </source>
</evidence>
<dbReference type="PRINTS" id="PR00401">
    <property type="entry name" value="SH2DOMAIN"/>
</dbReference>
<evidence type="ECO:0000256" key="1">
    <source>
        <dbReference type="ARBA" id="ARBA00022443"/>
    </source>
</evidence>
<dbReference type="InterPro" id="IPR000980">
    <property type="entry name" value="SH2"/>
</dbReference>
<feature type="domain" description="SH3" evidence="9">
    <location>
        <begin position="110"/>
        <end position="169"/>
    </location>
</feature>
<dbReference type="GeneID" id="116952621"/>
<dbReference type="Pfam" id="PF00018">
    <property type="entry name" value="SH3_1"/>
    <property type="match status" value="2"/>
</dbReference>
<dbReference type="InterPro" id="IPR017304">
    <property type="entry name" value="NCK"/>
</dbReference>
<feature type="domain" description="SH3" evidence="9">
    <location>
        <begin position="219"/>
        <end position="281"/>
    </location>
</feature>
<keyword evidence="4" id="KW-0256">Endoplasmic reticulum</keyword>
<protein>
    <recommendedName>
        <fullName evidence="4">Cytoplasmic protein</fullName>
    </recommendedName>
</protein>
<keyword evidence="3 5" id="KW-0727">SH2 domain</keyword>
<organism evidence="10 11">
    <name type="scientific">Petromyzon marinus</name>
    <name type="common">Sea lamprey</name>
    <dbReference type="NCBI Taxonomy" id="7757"/>
    <lineage>
        <taxon>Eukaryota</taxon>
        <taxon>Metazoa</taxon>
        <taxon>Chordata</taxon>
        <taxon>Craniata</taxon>
        <taxon>Vertebrata</taxon>
        <taxon>Cyclostomata</taxon>
        <taxon>Hyperoartia</taxon>
        <taxon>Petromyzontiformes</taxon>
        <taxon>Petromyzontidae</taxon>
        <taxon>Petromyzon</taxon>
    </lineage>
</organism>
<comment type="subcellular location">
    <subcellularLocation>
        <location evidence="4">Cytoplasm</location>
    </subcellularLocation>
    <subcellularLocation>
        <location evidence="4">Endoplasmic reticulum</location>
    </subcellularLocation>
</comment>
<evidence type="ECO:0000256" key="7">
    <source>
        <dbReference type="SAM" id="MobiDB-lite"/>
    </source>
</evidence>
<dbReference type="GO" id="GO:0005783">
    <property type="term" value="C:endoplasmic reticulum"/>
    <property type="evidence" value="ECO:0007669"/>
    <property type="project" value="UniProtKB-SubCell"/>
</dbReference>
<dbReference type="PIRSF" id="PIRSF037874">
    <property type="entry name" value="Cytoplasmic_NCK"/>
    <property type="match status" value="1"/>
</dbReference>
<dbReference type="PANTHER" id="PTHR19969">
    <property type="entry name" value="SH2-SH3 ADAPTOR PROTEIN-RELATED"/>
    <property type="match status" value="1"/>
</dbReference>
<dbReference type="InterPro" id="IPR051184">
    <property type="entry name" value="Tyrosine-phos_adapter"/>
</dbReference>
<dbReference type="FunFam" id="3.30.505.10:FF:000027">
    <property type="entry name" value="Cytoplasmic protein nck1"/>
    <property type="match status" value="1"/>
</dbReference>
<dbReference type="GO" id="GO:0030838">
    <property type="term" value="P:positive regulation of actin filament polymerization"/>
    <property type="evidence" value="ECO:0007669"/>
    <property type="project" value="UniProtKB-UniRule"/>
</dbReference>
<dbReference type="InterPro" id="IPR036028">
    <property type="entry name" value="SH3-like_dom_sf"/>
</dbReference>
<evidence type="ECO:0000259" key="8">
    <source>
        <dbReference type="PROSITE" id="PS50001"/>
    </source>
</evidence>
<dbReference type="InterPro" id="IPR001452">
    <property type="entry name" value="SH3_domain"/>
</dbReference>
<dbReference type="InterPro" id="IPR036860">
    <property type="entry name" value="SH2_dom_sf"/>
</dbReference>
<dbReference type="SMART" id="SM00252">
    <property type="entry name" value="SH2"/>
    <property type="match status" value="1"/>
</dbReference>
<dbReference type="PROSITE" id="PS50002">
    <property type="entry name" value="SH3"/>
    <property type="match status" value="3"/>
</dbReference>
<dbReference type="SUPFAM" id="SSF55550">
    <property type="entry name" value="SH2 domain"/>
    <property type="match status" value="1"/>
</dbReference>
<dbReference type="FunFam" id="2.30.30.40:FF:000061">
    <property type="entry name" value="Cytoplasmic protein"/>
    <property type="match status" value="1"/>
</dbReference>
<dbReference type="SMART" id="SM00326">
    <property type="entry name" value="SH3"/>
    <property type="match status" value="3"/>
</dbReference>
<dbReference type="Pfam" id="PF00017">
    <property type="entry name" value="SH2"/>
    <property type="match status" value="1"/>
</dbReference>
<dbReference type="Proteomes" id="UP001318040">
    <property type="component" value="Chromosome 47"/>
</dbReference>
<dbReference type="SUPFAM" id="SSF50044">
    <property type="entry name" value="SH3-domain"/>
    <property type="match status" value="3"/>
</dbReference>
<dbReference type="GO" id="GO:0006417">
    <property type="term" value="P:regulation of translation"/>
    <property type="evidence" value="ECO:0007669"/>
    <property type="project" value="UniProtKB-KW"/>
</dbReference>
<dbReference type="CDD" id="cd11900">
    <property type="entry name" value="SH3_Nck1_1"/>
    <property type="match status" value="1"/>
</dbReference>
<dbReference type="AlphaFoldDB" id="A0AAJ7XAY8"/>
<keyword evidence="4" id="KW-0810">Translation regulation</keyword>
<keyword evidence="4" id="KW-0963">Cytoplasm</keyword>
<evidence type="ECO:0000256" key="2">
    <source>
        <dbReference type="ARBA" id="ARBA00022553"/>
    </source>
</evidence>
<gene>
    <name evidence="11" type="primary">LOC116952621</name>
</gene>
<accession>A0AAJ7XAY8</accession>
<evidence type="ECO:0000313" key="10">
    <source>
        <dbReference type="Proteomes" id="UP001318040"/>
    </source>
</evidence>
<name>A0AAJ7XAY8_PETMA</name>
<sequence>MAEEVSLVAKYDYIAQQEQELNIKKNERLWLLDDSKSWWQVRNAQNQTGFVPSNYVERKNSLKKGSFVKNMLGIGKVKRKPSNCEGGAAASPSSTLDSGPDGSPTETTRALSLPAIVKFNYAAERDDELSLIKGARVTVQEKCNDGWWRGSCDGREGWFPSNYVVEEVVEGGGGGGGGGGMGRLDAGAASPRLGTALAAALSATNGNRGGACVSPACPQVLHVVHAMYPFSSGSDEELGFNKGEVMDVLEKPEDDPEWWRCRKSDGRVGLVPRNYVQVVPDSPGQRAHSAAVLAGCLGPASSGQFAGRPWYYGHVTRQQAEDALNERGVDGDFLVRNSESSPTDFSVSLKATGKNKHFKVQQNGNDFCIGQRRFSSMADLIEHYKRAPIFTSSQGDKLYLIRPLP</sequence>
<keyword evidence="1 6" id="KW-0728">SH3 domain</keyword>